<proteinExistence type="predicted"/>
<comment type="caution">
    <text evidence="2">The sequence shown here is derived from an EMBL/GenBank/DDBJ whole genome shotgun (WGS) entry which is preliminary data.</text>
</comment>
<dbReference type="AlphaFoldDB" id="A0A328ARY1"/>
<evidence type="ECO:0000313" key="3">
    <source>
        <dbReference type="Proteomes" id="UP000249254"/>
    </source>
</evidence>
<evidence type="ECO:0000256" key="1">
    <source>
        <dbReference type="SAM" id="MobiDB-lite"/>
    </source>
</evidence>
<keyword evidence="3" id="KW-1185">Reference proteome</keyword>
<evidence type="ECO:0008006" key="4">
    <source>
        <dbReference type="Google" id="ProtNLM"/>
    </source>
</evidence>
<dbReference type="EMBL" id="QFYQ01000001">
    <property type="protein sequence ID" value="RAK56284.1"/>
    <property type="molecule type" value="Genomic_DNA"/>
</dbReference>
<gene>
    <name evidence="2" type="ORF">DJ017_09085</name>
</gene>
<feature type="compositionally biased region" description="Low complexity" evidence="1">
    <location>
        <begin position="286"/>
        <end position="300"/>
    </location>
</feature>
<protein>
    <recommendedName>
        <fullName evidence="4">Magnesium transporter MgtE intracellular domain-containing protein</fullName>
    </recommendedName>
</protein>
<reference evidence="3" key="1">
    <citation type="submission" date="2018-05" db="EMBL/GenBank/DDBJ databases">
        <authorList>
            <person name="Li X."/>
        </authorList>
    </citation>
    <scope>NUCLEOTIDE SEQUENCE [LARGE SCALE GENOMIC DNA]</scope>
    <source>
        <strain evidence="3">LX32</strain>
    </source>
</reference>
<feature type="compositionally biased region" description="Low complexity" evidence="1">
    <location>
        <begin position="244"/>
        <end position="265"/>
    </location>
</feature>
<feature type="compositionally biased region" description="Low complexity" evidence="1">
    <location>
        <begin position="59"/>
        <end position="76"/>
    </location>
</feature>
<feature type="region of interest" description="Disordered" evidence="1">
    <location>
        <begin position="244"/>
        <end position="300"/>
    </location>
</feature>
<dbReference type="OrthoDB" id="9791432at2"/>
<feature type="region of interest" description="Disordered" evidence="1">
    <location>
        <begin position="41"/>
        <end position="85"/>
    </location>
</feature>
<evidence type="ECO:0000313" key="2">
    <source>
        <dbReference type="EMBL" id="RAK56284.1"/>
    </source>
</evidence>
<feature type="compositionally biased region" description="Basic residues" evidence="1">
    <location>
        <begin position="268"/>
        <end position="279"/>
    </location>
</feature>
<name>A0A328ARY1_9CAUL</name>
<dbReference type="Proteomes" id="UP000249254">
    <property type="component" value="Unassembled WGS sequence"/>
</dbReference>
<accession>A0A328ARY1</accession>
<organism evidence="2 3">
    <name type="scientific">Phenylobacterium soli</name>
    <dbReference type="NCBI Taxonomy" id="2170551"/>
    <lineage>
        <taxon>Bacteria</taxon>
        <taxon>Pseudomonadati</taxon>
        <taxon>Pseudomonadota</taxon>
        <taxon>Alphaproteobacteria</taxon>
        <taxon>Caulobacterales</taxon>
        <taxon>Caulobacteraceae</taxon>
        <taxon>Phenylobacterium</taxon>
    </lineage>
</organism>
<feature type="compositionally biased region" description="Basic and acidic residues" evidence="1">
    <location>
        <begin position="41"/>
        <end position="58"/>
    </location>
</feature>
<sequence length="300" mass="30440">MPRILPLVGVAIGGVLAINALAGARDLPGLLSNAKAFAEEAAKGKKADKADKSKDAKGAGEAAATGQAADASSLTSPLPPPTIKPQAVCAPTAAELAKEAGLSPAELQVLQNLGARRGELDQRENDLSTQLALLAAAEAKLDAKAKALAGLKADVQGLLTQADGREAAEVDRLVKVFEGMKPKDAAPRMVLLDDSVRIPIAAKMKERALSAVLAQMPPAEAKKVTEALAKRFAAAQTLAQNGIAQADPAKADPAQAADGKAKAQPTKQARKSPPRKKAPASKEAKAPAAEGAAPDPAKAG</sequence>